<comment type="caution">
    <text evidence="1">The sequence shown here is derived from an EMBL/GenBank/DDBJ whole genome shotgun (WGS) entry which is preliminary data.</text>
</comment>
<organism evidence="1 2">
    <name type="scientific">Allokutzneria oryzae</name>
    <dbReference type="NCBI Taxonomy" id="1378989"/>
    <lineage>
        <taxon>Bacteria</taxon>
        <taxon>Bacillati</taxon>
        <taxon>Actinomycetota</taxon>
        <taxon>Actinomycetes</taxon>
        <taxon>Pseudonocardiales</taxon>
        <taxon>Pseudonocardiaceae</taxon>
        <taxon>Allokutzneria</taxon>
    </lineage>
</organism>
<accession>A0ABV5ZUJ1</accession>
<sequence length="231" mass="24571">MTSVAEEFPKELAHHATGTPLAGLPEMDGADWVATLAPVPGAERLPDAVLAGGLLDLVRGVSGADFERLDRNRMLLDLRMRRPLCASTTTELRVRPALDGASWAVRAVQDNRVGCSGTVELTEATVTVPTGHDEDVLGVTEIVDAARRFAIAQGGVRCQPDASVLLGMRAELHRGLPRRLPLTLTCEPESGGVGSAVHLLGKGGVRLGHVRFDWLAASATVPRWRNVARVA</sequence>
<dbReference type="EMBL" id="JBHLZU010000010">
    <property type="protein sequence ID" value="MFB9904556.1"/>
    <property type="molecule type" value="Genomic_DNA"/>
</dbReference>
<evidence type="ECO:0000313" key="1">
    <source>
        <dbReference type="EMBL" id="MFB9904556.1"/>
    </source>
</evidence>
<gene>
    <name evidence="1" type="ORF">ACFFQA_11495</name>
</gene>
<dbReference type="RefSeq" id="WP_377851765.1">
    <property type="nucleotide sequence ID" value="NZ_JBHLZU010000010.1"/>
</dbReference>
<proteinExistence type="predicted"/>
<name>A0ABV5ZUJ1_9PSEU</name>
<protein>
    <submittedName>
        <fullName evidence="1">Uncharacterized protein</fullName>
    </submittedName>
</protein>
<evidence type="ECO:0000313" key="2">
    <source>
        <dbReference type="Proteomes" id="UP001589693"/>
    </source>
</evidence>
<reference evidence="1 2" key="1">
    <citation type="submission" date="2024-09" db="EMBL/GenBank/DDBJ databases">
        <authorList>
            <person name="Sun Q."/>
            <person name="Mori K."/>
        </authorList>
    </citation>
    <scope>NUCLEOTIDE SEQUENCE [LARGE SCALE GENOMIC DNA]</scope>
    <source>
        <strain evidence="1 2">TBRC 7907</strain>
    </source>
</reference>
<keyword evidence="2" id="KW-1185">Reference proteome</keyword>
<dbReference type="Proteomes" id="UP001589693">
    <property type="component" value="Unassembled WGS sequence"/>
</dbReference>